<name>M0LXL8_9EURY</name>
<sequence>MIESVLSLDSAPLFGLPLEAVWFVVLFFFLAMFLFLDGFDFGIGALFATRNDDEDRNQLLAAVGPFWDGNEVWLVVFGGAMFAAFPAVYANLFSRNYLLLFALLFALGLRGLAPEFYEQREDRGWRRAWGWAFVVGSVAAPFTLGMFAANWLLGSTRLVTIPGVVVGLAVVALTIVEGSGFLVLKTRGELRTEMRRYGTRAAVAYLALVVVTLGWLLVMTPRLRDALLAPLPLALVVLTVLLVVGVIAAHRREADVAAFCASGGLAFGLVALVATLLYPTIDPAADLTVGAAVVPLLSLNLMTIMAGVLLPIILGYFVVLYSVFSGPIEPEETY</sequence>
<evidence type="ECO:0000256" key="6">
    <source>
        <dbReference type="SAM" id="Phobius"/>
    </source>
</evidence>
<proteinExistence type="predicted"/>
<keyword evidence="8" id="KW-1185">Reference proteome</keyword>
<dbReference type="OrthoDB" id="205826at2157"/>
<dbReference type="PANTHER" id="PTHR43141">
    <property type="entry name" value="CYTOCHROME BD2 SUBUNIT II"/>
    <property type="match status" value="1"/>
</dbReference>
<comment type="subcellular location">
    <subcellularLocation>
        <location evidence="1">Cell membrane</location>
        <topology evidence="1">Multi-pass membrane protein</topology>
    </subcellularLocation>
</comment>
<dbReference type="PANTHER" id="PTHR43141:SF4">
    <property type="entry name" value="CYTOCHROME BD2 SUBUNIT II"/>
    <property type="match status" value="1"/>
</dbReference>
<feature type="transmembrane region" description="Helical" evidence="6">
    <location>
        <begin position="20"/>
        <end position="48"/>
    </location>
</feature>
<dbReference type="GO" id="GO:0005886">
    <property type="term" value="C:plasma membrane"/>
    <property type="evidence" value="ECO:0007669"/>
    <property type="project" value="UniProtKB-SubCell"/>
</dbReference>
<dbReference type="AlphaFoldDB" id="M0LXL8"/>
<dbReference type="RefSeq" id="WP_007693189.1">
    <property type="nucleotide sequence ID" value="NZ_AJRK01000426.1"/>
</dbReference>
<gene>
    <name evidence="7" type="ORF">C447_09272</name>
</gene>
<feature type="transmembrane region" description="Helical" evidence="6">
    <location>
        <begin position="256"/>
        <end position="281"/>
    </location>
</feature>
<feature type="transmembrane region" description="Helical" evidence="6">
    <location>
        <begin position="129"/>
        <end position="153"/>
    </location>
</feature>
<keyword evidence="3 6" id="KW-0812">Transmembrane</keyword>
<dbReference type="PATRIC" id="fig|1132509.6.peg.2093"/>
<dbReference type="Pfam" id="PF02322">
    <property type="entry name" value="Cyt_bd_oxida_II"/>
    <property type="match status" value="1"/>
</dbReference>
<protein>
    <submittedName>
        <fullName evidence="7">Cytochrome bd quinol oxidase subunit 2 apoprotein</fullName>
    </submittedName>
</protein>
<feature type="transmembrane region" description="Helical" evidence="6">
    <location>
        <begin position="301"/>
        <end position="324"/>
    </location>
</feature>
<evidence type="ECO:0000256" key="3">
    <source>
        <dbReference type="ARBA" id="ARBA00022692"/>
    </source>
</evidence>
<dbReference type="GO" id="GO:0016682">
    <property type="term" value="F:oxidoreductase activity, acting on diphenols and related substances as donors, oxygen as acceptor"/>
    <property type="evidence" value="ECO:0007669"/>
    <property type="project" value="TreeGrafter"/>
</dbReference>
<dbReference type="EMBL" id="AOMB01000030">
    <property type="protein sequence ID" value="EMA38337.1"/>
    <property type="molecule type" value="Genomic_DNA"/>
</dbReference>
<evidence type="ECO:0000256" key="5">
    <source>
        <dbReference type="ARBA" id="ARBA00023136"/>
    </source>
</evidence>
<feature type="transmembrane region" description="Helical" evidence="6">
    <location>
        <begin position="227"/>
        <end position="249"/>
    </location>
</feature>
<keyword evidence="2" id="KW-1003">Cell membrane</keyword>
<evidence type="ECO:0000256" key="4">
    <source>
        <dbReference type="ARBA" id="ARBA00022989"/>
    </source>
</evidence>
<organism evidence="7 8">
    <name type="scientific">Halococcus hamelinensis 100A6</name>
    <dbReference type="NCBI Taxonomy" id="1132509"/>
    <lineage>
        <taxon>Archaea</taxon>
        <taxon>Methanobacteriati</taxon>
        <taxon>Methanobacteriota</taxon>
        <taxon>Stenosarchaea group</taxon>
        <taxon>Halobacteria</taxon>
        <taxon>Halobacteriales</taxon>
        <taxon>Halococcaceae</taxon>
        <taxon>Halococcus</taxon>
    </lineage>
</organism>
<comment type="caution">
    <text evidence="7">The sequence shown here is derived from an EMBL/GenBank/DDBJ whole genome shotgun (WGS) entry which is preliminary data.</text>
</comment>
<accession>M0LXL8</accession>
<dbReference type="GO" id="GO:0009055">
    <property type="term" value="F:electron transfer activity"/>
    <property type="evidence" value="ECO:0007669"/>
    <property type="project" value="TreeGrafter"/>
</dbReference>
<evidence type="ECO:0000313" key="7">
    <source>
        <dbReference type="EMBL" id="EMA38337.1"/>
    </source>
</evidence>
<reference evidence="7 8" key="1">
    <citation type="journal article" date="2014" name="PLoS Genet.">
        <title>Phylogenetically driven sequencing of extremely halophilic archaea reveals strategies for static and dynamic osmo-response.</title>
        <authorList>
            <person name="Becker E.A."/>
            <person name="Seitzer P.M."/>
            <person name="Tritt A."/>
            <person name="Larsen D."/>
            <person name="Krusor M."/>
            <person name="Yao A.I."/>
            <person name="Wu D."/>
            <person name="Madern D."/>
            <person name="Eisen J.A."/>
            <person name="Darling A.E."/>
            <person name="Facciotti M.T."/>
        </authorList>
    </citation>
    <scope>NUCLEOTIDE SEQUENCE [LARGE SCALE GENOMIC DNA]</scope>
    <source>
        <strain evidence="7 8">100A6</strain>
    </source>
</reference>
<dbReference type="GO" id="GO:0019646">
    <property type="term" value="P:aerobic electron transport chain"/>
    <property type="evidence" value="ECO:0007669"/>
    <property type="project" value="TreeGrafter"/>
</dbReference>
<feature type="transmembrane region" description="Helical" evidence="6">
    <location>
        <begin position="159"/>
        <end position="183"/>
    </location>
</feature>
<dbReference type="InterPro" id="IPR003317">
    <property type="entry name" value="Cyt-d_oxidase_su2"/>
</dbReference>
<dbReference type="GO" id="GO:0070069">
    <property type="term" value="C:cytochrome complex"/>
    <property type="evidence" value="ECO:0007669"/>
    <property type="project" value="TreeGrafter"/>
</dbReference>
<keyword evidence="4 6" id="KW-1133">Transmembrane helix</keyword>
<feature type="transmembrane region" description="Helical" evidence="6">
    <location>
        <begin position="72"/>
        <end position="92"/>
    </location>
</feature>
<dbReference type="Proteomes" id="UP000011566">
    <property type="component" value="Unassembled WGS sequence"/>
</dbReference>
<evidence type="ECO:0000256" key="2">
    <source>
        <dbReference type="ARBA" id="ARBA00022475"/>
    </source>
</evidence>
<dbReference type="eggNOG" id="arCOG04791">
    <property type="taxonomic scope" value="Archaea"/>
</dbReference>
<evidence type="ECO:0000313" key="8">
    <source>
        <dbReference type="Proteomes" id="UP000011566"/>
    </source>
</evidence>
<keyword evidence="5 6" id="KW-0472">Membrane</keyword>
<evidence type="ECO:0000256" key="1">
    <source>
        <dbReference type="ARBA" id="ARBA00004651"/>
    </source>
</evidence>
<feature type="transmembrane region" description="Helical" evidence="6">
    <location>
        <begin position="203"/>
        <end position="221"/>
    </location>
</feature>